<gene>
    <name evidence="2" type="ORF">SAMN05216574_12259</name>
</gene>
<dbReference type="EMBL" id="FOND01000022">
    <property type="protein sequence ID" value="SFF68165.1"/>
    <property type="molecule type" value="Genomic_DNA"/>
</dbReference>
<accession>A0A1I2KMI3</accession>
<evidence type="ECO:0000313" key="3">
    <source>
        <dbReference type="Proteomes" id="UP000198589"/>
    </source>
</evidence>
<dbReference type="SUPFAM" id="SSF54909">
    <property type="entry name" value="Dimeric alpha+beta barrel"/>
    <property type="match status" value="1"/>
</dbReference>
<dbReference type="Gene3D" id="3.30.70.100">
    <property type="match status" value="1"/>
</dbReference>
<reference evidence="3" key="1">
    <citation type="submission" date="2016-10" db="EMBL/GenBank/DDBJ databases">
        <authorList>
            <person name="Varghese N."/>
            <person name="Submissions S."/>
        </authorList>
    </citation>
    <scope>NUCLEOTIDE SEQUENCE [LARGE SCALE GENOMIC DNA]</scope>
    <source>
        <strain evidence="3">DSM 46838</strain>
    </source>
</reference>
<organism evidence="2 3">
    <name type="scientific">Blastococcus tunisiensis</name>
    <dbReference type="NCBI Taxonomy" id="1798228"/>
    <lineage>
        <taxon>Bacteria</taxon>
        <taxon>Bacillati</taxon>
        <taxon>Actinomycetota</taxon>
        <taxon>Actinomycetes</taxon>
        <taxon>Geodermatophilales</taxon>
        <taxon>Geodermatophilaceae</taxon>
        <taxon>Blastococcus</taxon>
    </lineage>
</organism>
<evidence type="ECO:0000259" key="1">
    <source>
        <dbReference type="PROSITE" id="PS51502"/>
    </source>
</evidence>
<sequence>MLMHVVTFRWKPDVTPDQVAALRTTLGALPAQIPELVNYRHGPDLGVRDGNADYAVVATLRDMDALFTYLQHPDHVRAAAGPLAAMTQTRSSVQVDLG</sequence>
<dbReference type="RefSeq" id="WP_092202862.1">
    <property type="nucleotide sequence ID" value="NZ_FOND01000022.1"/>
</dbReference>
<dbReference type="Proteomes" id="UP000198589">
    <property type="component" value="Unassembled WGS sequence"/>
</dbReference>
<keyword evidence="3" id="KW-1185">Reference proteome</keyword>
<protein>
    <submittedName>
        <fullName evidence="2">Stress responsive A/B Barrel Domain</fullName>
    </submittedName>
</protein>
<feature type="domain" description="Stress-response A/B barrel" evidence="1">
    <location>
        <begin position="2"/>
        <end position="97"/>
    </location>
</feature>
<evidence type="ECO:0000313" key="2">
    <source>
        <dbReference type="EMBL" id="SFF68165.1"/>
    </source>
</evidence>
<name>A0A1I2KMI3_9ACTN</name>
<proteinExistence type="predicted"/>
<dbReference type="STRING" id="1798228.SAMN05216574_12259"/>
<dbReference type="AlphaFoldDB" id="A0A1I2KMI3"/>
<dbReference type="SMART" id="SM00886">
    <property type="entry name" value="Dabb"/>
    <property type="match status" value="1"/>
</dbReference>
<dbReference type="Pfam" id="PF07876">
    <property type="entry name" value="Dabb"/>
    <property type="match status" value="1"/>
</dbReference>
<dbReference type="OrthoDB" id="6637496at2"/>
<dbReference type="PROSITE" id="PS51502">
    <property type="entry name" value="S_R_A_B_BARREL"/>
    <property type="match status" value="1"/>
</dbReference>
<dbReference type="InterPro" id="IPR013097">
    <property type="entry name" value="Dabb"/>
</dbReference>
<dbReference type="InterPro" id="IPR011008">
    <property type="entry name" value="Dimeric_a/b-barrel"/>
</dbReference>